<evidence type="ECO:0000256" key="1">
    <source>
        <dbReference type="SAM" id="Phobius"/>
    </source>
</evidence>
<gene>
    <name evidence="2" type="ORF">DWY29_15790</name>
</gene>
<sequence>MLSYHYRVRKTHRITEVFPMEKKTAFKDLSRKAKVQYIWDYYRWHIIAAICLVAFVISMIVHYAAYRESVLDIVMVNTLNPYEESVSSTDEFFEQEGFTKKEEVTVDTSITFSDDDNYSTNYYSDQKLTLKLSVGGADVLFAPEFVFQQYADAGSLMPLTDYLTADKLEQYKDMIVYATDSETGETFPCGLELNDNQWLSDYGYYTGTVCFGIAYAADNKENAVDFFHYVMN</sequence>
<evidence type="ECO:0000313" key="2">
    <source>
        <dbReference type="EMBL" id="RGR64563.1"/>
    </source>
</evidence>
<reference evidence="2 3" key="1">
    <citation type="submission" date="2018-08" db="EMBL/GenBank/DDBJ databases">
        <title>A genome reference for cultivated species of the human gut microbiota.</title>
        <authorList>
            <person name="Zou Y."/>
            <person name="Xue W."/>
            <person name="Luo G."/>
        </authorList>
    </citation>
    <scope>NUCLEOTIDE SEQUENCE [LARGE SCALE GENOMIC DNA]</scope>
    <source>
        <strain evidence="2 3">AF24-4</strain>
    </source>
</reference>
<dbReference type="Proteomes" id="UP000285820">
    <property type="component" value="Unassembled WGS sequence"/>
</dbReference>
<dbReference type="Gene3D" id="3.40.190.10">
    <property type="entry name" value="Periplasmic binding protein-like II"/>
    <property type="match status" value="1"/>
</dbReference>
<name>A0A3R5W8R8_9FIRM</name>
<organism evidence="2 3">
    <name type="scientific">Roseburia inulinivorans</name>
    <dbReference type="NCBI Taxonomy" id="360807"/>
    <lineage>
        <taxon>Bacteria</taxon>
        <taxon>Bacillati</taxon>
        <taxon>Bacillota</taxon>
        <taxon>Clostridia</taxon>
        <taxon>Lachnospirales</taxon>
        <taxon>Lachnospiraceae</taxon>
        <taxon>Roseburia</taxon>
    </lineage>
</organism>
<accession>A0A3R5W8R8</accession>
<protein>
    <submittedName>
        <fullName evidence="2">Extracellular solute-binding protein</fullName>
    </submittedName>
</protein>
<keyword evidence="1" id="KW-0472">Membrane</keyword>
<keyword evidence="1" id="KW-0812">Transmembrane</keyword>
<dbReference type="AlphaFoldDB" id="A0A3R5W8R8"/>
<comment type="caution">
    <text evidence="2">The sequence shown here is derived from an EMBL/GenBank/DDBJ whole genome shotgun (WGS) entry which is preliminary data.</text>
</comment>
<proteinExistence type="predicted"/>
<keyword evidence="1" id="KW-1133">Transmembrane helix</keyword>
<dbReference type="EMBL" id="QRUN01000039">
    <property type="protein sequence ID" value="RGR64563.1"/>
    <property type="molecule type" value="Genomic_DNA"/>
</dbReference>
<evidence type="ECO:0000313" key="3">
    <source>
        <dbReference type="Proteomes" id="UP000285820"/>
    </source>
</evidence>
<feature type="transmembrane region" description="Helical" evidence="1">
    <location>
        <begin position="41"/>
        <end position="65"/>
    </location>
</feature>